<dbReference type="STRING" id="1117943.SFHH103_02471"/>
<feature type="domain" description="Thiolase C-terminal" evidence="1">
    <location>
        <begin position="72"/>
        <end position="105"/>
    </location>
</feature>
<protein>
    <submittedName>
        <fullName evidence="2">Thiolase-like</fullName>
    </submittedName>
</protein>
<organism evidence="2 3">
    <name type="scientific">Sinorhizobium fredii (strain HH103)</name>
    <dbReference type="NCBI Taxonomy" id="1117943"/>
    <lineage>
        <taxon>Bacteria</taxon>
        <taxon>Pseudomonadati</taxon>
        <taxon>Pseudomonadota</taxon>
        <taxon>Alphaproteobacteria</taxon>
        <taxon>Hyphomicrobiales</taxon>
        <taxon>Rhizobiaceae</taxon>
        <taxon>Sinorhizobium/Ensifer group</taxon>
        <taxon>Sinorhizobium</taxon>
    </lineage>
</organism>
<dbReference type="RefSeq" id="WP_014329400.1">
    <property type="nucleotide sequence ID" value="NC_016812.1"/>
</dbReference>
<dbReference type="PANTHER" id="PTHR43853:SF2">
    <property type="entry name" value="3-OXOADIPYL-COA_3-OXO-5,6-DEHYDROSUBERYL-COA THIOLASE"/>
    <property type="match status" value="1"/>
</dbReference>
<dbReference type="InterPro" id="IPR016039">
    <property type="entry name" value="Thiolase-like"/>
</dbReference>
<reference evidence="2 3" key="1">
    <citation type="journal article" date="2012" name="J. Bacteriol.">
        <title>Genome sequence of the soybean symbiont Sinorhizobium fredii HH103.</title>
        <authorList>
            <person name="Weidner S."/>
            <person name="Becker A."/>
            <person name="Bonilla I."/>
            <person name="Jaenicke S."/>
            <person name="Lloret J."/>
            <person name="Margaret I."/>
            <person name="Puhler A."/>
            <person name="Ruiz-Sainz J.E."/>
            <person name="Schneiker-Bekel S."/>
            <person name="Szczepanowski R."/>
            <person name="Vinardell J.M."/>
            <person name="Zehner S."/>
            <person name="Gottfert M."/>
        </authorList>
    </citation>
    <scope>NUCLEOTIDE SEQUENCE [LARGE SCALE GENOMIC DNA]</scope>
    <source>
        <strain evidence="2 3">HH103</strain>
    </source>
</reference>
<dbReference type="Proteomes" id="UP000007735">
    <property type="component" value="Chromosome"/>
</dbReference>
<dbReference type="PATRIC" id="fig|380.5.peg.2629"/>
<dbReference type="eggNOG" id="COG0183">
    <property type="taxonomic scope" value="Bacteria"/>
</dbReference>
<dbReference type="InterPro" id="IPR050215">
    <property type="entry name" value="Thiolase-like_sf_Thiolase"/>
</dbReference>
<dbReference type="KEGG" id="sfh:SFHH103_02471"/>
<evidence type="ECO:0000259" key="1">
    <source>
        <dbReference type="Pfam" id="PF02803"/>
    </source>
</evidence>
<dbReference type="GO" id="GO:0010124">
    <property type="term" value="P:phenylacetate catabolic process"/>
    <property type="evidence" value="ECO:0007669"/>
    <property type="project" value="TreeGrafter"/>
</dbReference>
<dbReference type="GO" id="GO:0003988">
    <property type="term" value="F:acetyl-CoA C-acyltransferase activity"/>
    <property type="evidence" value="ECO:0007669"/>
    <property type="project" value="TreeGrafter"/>
</dbReference>
<name>G9A9P5_SINF1</name>
<dbReference type="HOGENOM" id="CLU_1905029_0_0_5"/>
<dbReference type="PANTHER" id="PTHR43853">
    <property type="entry name" value="3-KETOACYL-COA THIOLASE, PEROXISOMAL"/>
    <property type="match status" value="1"/>
</dbReference>
<sequence length="133" mass="14365">MSEAFGCDAVPIRVGRYGRAPFVSPRLTAAYGVDSMSETADNVAEDFGVSRADQDAGVFADDLVPVLADEAPHVNPNGGAIAIGHPLGMYGVRLVTTAAYQPHRQGWPLCAVHDVHRRRPGHRHHSRARLTEE</sequence>
<evidence type="ECO:0000313" key="3">
    <source>
        <dbReference type="Proteomes" id="UP000007735"/>
    </source>
</evidence>
<accession>G9A9P5</accession>
<dbReference type="Gene3D" id="3.40.47.10">
    <property type="match status" value="2"/>
</dbReference>
<proteinExistence type="predicted"/>
<gene>
    <name evidence="2" type="ordered locus">SFHH103_02471</name>
</gene>
<evidence type="ECO:0000313" key="2">
    <source>
        <dbReference type="EMBL" id="CCE96966.1"/>
    </source>
</evidence>
<dbReference type="InterPro" id="IPR020617">
    <property type="entry name" value="Thiolase_C"/>
</dbReference>
<dbReference type="EMBL" id="HE616890">
    <property type="protein sequence ID" value="CCE96966.1"/>
    <property type="molecule type" value="Genomic_DNA"/>
</dbReference>
<dbReference type="AlphaFoldDB" id="G9A9P5"/>
<dbReference type="Pfam" id="PF02803">
    <property type="entry name" value="Thiolase_C"/>
    <property type="match status" value="1"/>
</dbReference>
<dbReference type="GO" id="GO:0006635">
    <property type="term" value="P:fatty acid beta-oxidation"/>
    <property type="evidence" value="ECO:0007669"/>
    <property type="project" value="TreeGrafter"/>
</dbReference>
<dbReference type="SUPFAM" id="SSF53901">
    <property type="entry name" value="Thiolase-like"/>
    <property type="match status" value="2"/>
</dbReference>